<name>E7FUM1_ERYRH</name>
<dbReference type="AlphaFoldDB" id="E7FUM1"/>
<dbReference type="Proteomes" id="UP000003028">
    <property type="component" value="Unassembled WGS sequence"/>
</dbReference>
<protein>
    <submittedName>
        <fullName evidence="1">Uncharacterized protein</fullName>
    </submittedName>
</protein>
<gene>
    <name evidence="1" type="ORF">HMPREF0357_10277</name>
</gene>
<reference evidence="1" key="1">
    <citation type="submission" date="2011-01" db="EMBL/GenBank/DDBJ databases">
        <authorList>
            <person name="Muzny D."/>
            <person name="Qin X."/>
            <person name="Buhay C."/>
            <person name="Dugan-Rocha S."/>
            <person name="Ding Y."/>
            <person name="Chen G."/>
            <person name="Hawes A."/>
            <person name="Holder M."/>
            <person name="Jhangiani S."/>
            <person name="Johnson A."/>
            <person name="Khan Z."/>
            <person name="Li Z."/>
            <person name="Liu W."/>
            <person name="Liu X."/>
            <person name="Perez L."/>
            <person name="Shen H."/>
            <person name="Wang Q."/>
            <person name="Watt J."/>
            <person name="Xi L."/>
            <person name="Xin Y."/>
            <person name="Zhou J."/>
            <person name="Deng J."/>
            <person name="Jiang H."/>
            <person name="Liu Y."/>
            <person name="Qu J."/>
            <person name="Song X.-Z."/>
            <person name="Zhang L."/>
            <person name="Villasana D."/>
            <person name="Johnson A."/>
            <person name="Liu J."/>
            <person name="Liyanage D."/>
            <person name="Lorensuhewa L."/>
            <person name="Robinson T."/>
            <person name="Song A."/>
            <person name="Song B.-B."/>
            <person name="Dinh H."/>
            <person name="Thornton R."/>
            <person name="Coyle M."/>
            <person name="Francisco L."/>
            <person name="Jackson L."/>
            <person name="Javaid M."/>
            <person name="Korchina V."/>
            <person name="Kovar C."/>
            <person name="Mata R."/>
            <person name="Mathew T."/>
            <person name="Ngo R."/>
            <person name="Nguyen L."/>
            <person name="Nguyen N."/>
            <person name="Okwuonu G."/>
            <person name="Ongeri F."/>
            <person name="Pham C."/>
            <person name="Simmons D."/>
            <person name="Wilczek-Boney K."/>
            <person name="Hale W."/>
            <person name="Jakkamsetti A."/>
            <person name="Pham P."/>
            <person name="Ruth R."/>
            <person name="San Lucas F."/>
            <person name="Warren J."/>
            <person name="Zhang J."/>
            <person name="Zhao Z."/>
            <person name="Zhou C."/>
            <person name="Zhu D."/>
            <person name="Lee S."/>
            <person name="Bess C."/>
            <person name="Blankenburg K."/>
            <person name="Forbes L."/>
            <person name="Fu Q."/>
            <person name="Gubbala S."/>
            <person name="Hirani K."/>
            <person name="Jayaseelan J.C."/>
            <person name="Lara F."/>
            <person name="Munidasa M."/>
            <person name="Palculict T."/>
            <person name="Patil S."/>
            <person name="Pu L.-L."/>
            <person name="Saada N."/>
            <person name="Tang L."/>
            <person name="Weissenberger G."/>
            <person name="Zhu Y."/>
            <person name="Hemphill L."/>
            <person name="Shang Y."/>
            <person name="Youmans B."/>
            <person name="Ayvaz T."/>
            <person name="Ross M."/>
            <person name="Santibanez J."/>
            <person name="Aqrawi P."/>
            <person name="Gross S."/>
            <person name="Joshi V."/>
            <person name="Fowler G."/>
            <person name="Nazareth L."/>
            <person name="Reid J."/>
            <person name="Worley K."/>
            <person name="Petrosino J."/>
            <person name="Highlander S."/>
            <person name="Gibbs R."/>
        </authorList>
    </citation>
    <scope>NUCLEOTIDE SEQUENCE [LARGE SCALE GENOMIC DNA]</scope>
    <source>
        <strain evidence="1">ATCC 19414</strain>
    </source>
</reference>
<accession>E7FUM1</accession>
<proteinExistence type="predicted"/>
<sequence>MYSQILRNLNRALKAAQNEKISLHDRDFILFLIQKHIKKTTLYFKIEQRGWKA</sequence>
<evidence type="ECO:0000313" key="2">
    <source>
        <dbReference type="Proteomes" id="UP000003028"/>
    </source>
</evidence>
<comment type="caution">
    <text evidence="1">The sequence shown here is derived from an EMBL/GenBank/DDBJ whole genome shotgun (WGS) entry which is preliminary data.</text>
</comment>
<keyword evidence="2" id="KW-1185">Reference proteome</keyword>
<organism evidence="1 2">
    <name type="scientific">Erysipelothrix rhusiopathiae ATCC 19414</name>
    <dbReference type="NCBI Taxonomy" id="525280"/>
    <lineage>
        <taxon>Bacteria</taxon>
        <taxon>Bacillati</taxon>
        <taxon>Bacillota</taxon>
        <taxon>Erysipelotrichia</taxon>
        <taxon>Erysipelotrichales</taxon>
        <taxon>Erysipelotrichaceae</taxon>
        <taxon>Erysipelothrix</taxon>
    </lineage>
</organism>
<dbReference type="EMBL" id="ACLK02000001">
    <property type="protein sequence ID" value="EFY09482.1"/>
    <property type="molecule type" value="Genomic_DNA"/>
</dbReference>
<evidence type="ECO:0000313" key="1">
    <source>
        <dbReference type="EMBL" id="EFY09482.1"/>
    </source>
</evidence>